<accession>A0A2T3ZRD9</accession>
<name>A0A2T3ZRD9_TRIHA</name>
<dbReference type="EMBL" id="KZ679738">
    <property type="protein sequence ID" value="PTB47377.1"/>
    <property type="molecule type" value="Genomic_DNA"/>
</dbReference>
<evidence type="ECO:0000313" key="1">
    <source>
        <dbReference type="EMBL" id="PTB47377.1"/>
    </source>
</evidence>
<organism evidence="1 2">
    <name type="scientific">Trichoderma harzianum CBS 226.95</name>
    <dbReference type="NCBI Taxonomy" id="983964"/>
    <lineage>
        <taxon>Eukaryota</taxon>
        <taxon>Fungi</taxon>
        <taxon>Dikarya</taxon>
        <taxon>Ascomycota</taxon>
        <taxon>Pezizomycotina</taxon>
        <taxon>Sordariomycetes</taxon>
        <taxon>Hypocreomycetidae</taxon>
        <taxon>Hypocreales</taxon>
        <taxon>Hypocreaceae</taxon>
        <taxon>Trichoderma</taxon>
    </lineage>
</organism>
<evidence type="ECO:0000313" key="2">
    <source>
        <dbReference type="Proteomes" id="UP000241690"/>
    </source>
</evidence>
<protein>
    <submittedName>
        <fullName evidence="1">Uncharacterized protein</fullName>
    </submittedName>
</protein>
<dbReference type="AlphaFoldDB" id="A0A2T3ZRD9"/>
<gene>
    <name evidence="1" type="ORF">M431DRAFT_11780</name>
</gene>
<dbReference type="GeneID" id="36620573"/>
<dbReference type="RefSeq" id="XP_024767054.1">
    <property type="nucleotide sequence ID" value="XM_024912014.1"/>
</dbReference>
<proteinExistence type="predicted"/>
<keyword evidence="2" id="KW-1185">Reference proteome</keyword>
<reference evidence="1 2" key="1">
    <citation type="submission" date="2016-07" db="EMBL/GenBank/DDBJ databases">
        <title>Multiple horizontal gene transfer events from other fungi enriched the ability of initially mycotrophic Trichoderma (Ascomycota) to feed on dead plant biomass.</title>
        <authorList>
            <consortium name="DOE Joint Genome Institute"/>
            <person name="Aerts A."/>
            <person name="Atanasova L."/>
            <person name="Chenthamara K."/>
            <person name="Zhang J."/>
            <person name="Grujic M."/>
            <person name="Henrissat B."/>
            <person name="Kuo A."/>
            <person name="Salamov A."/>
            <person name="Lipzen A."/>
            <person name="Labutti K."/>
            <person name="Barry K."/>
            <person name="Miao Y."/>
            <person name="Rahimi M.J."/>
            <person name="Shen Q."/>
            <person name="Grigoriev I.V."/>
            <person name="Kubicek C.P."/>
            <person name="Druzhinina I.S."/>
        </authorList>
    </citation>
    <scope>NUCLEOTIDE SEQUENCE [LARGE SCALE GENOMIC DNA]</scope>
    <source>
        <strain evidence="1 2">CBS 226.95</strain>
    </source>
</reference>
<sequence>MFSNEVVDDFDGGGGKLAGFWRLNPLSTPSSSRSVLDQAEAQYQDWILDAPDLPKAFRSLTGLAIVWLKKVLEA</sequence>
<dbReference type="Proteomes" id="UP000241690">
    <property type="component" value="Unassembled WGS sequence"/>
</dbReference>